<evidence type="ECO:0000313" key="3">
    <source>
        <dbReference type="Proteomes" id="UP000249754"/>
    </source>
</evidence>
<organism evidence="2 3">
    <name type="scientific">Pedobacter cryoconitis</name>
    <dbReference type="NCBI Taxonomy" id="188932"/>
    <lineage>
        <taxon>Bacteria</taxon>
        <taxon>Pseudomonadati</taxon>
        <taxon>Bacteroidota</taxon>
        <taxon>Sphingobacteriia</taxon>
        <taxon>Sphingobacteriales</taxon>
        <taxon>Sphingobacteriaceae</taxon>
        <taxon>Pedobacter</taxon>
    </lineage>
</organism>
<protein>
    <submittedName>
        <fullName evidence="2">ATP-binding cassette subfamily B protein</fullName>
    </submittedName>
</protein>
<sequence length="141" mass="16417">MRLFPFYFQSSQMDCGPTCLKMVANYYGKIFCLHQMKNWSEIMYRGSSMLDLVDYANDLGITSTGLKIEIKRLGLVELPAILHWDQHHFVVLFRIQNNFYFIADPGIGVLQFNELDFLSHWQNQKKGDQRLGILLALSVIH</sequence>
<reference evidence="2 3" key="1">
    <citation type="submission" date="2018-06" db="EMBL/GenBank/DDBJ databases">
        <title>Genomic Encyclopedia of Archaeal and Bacterial Type Strains, Phase II (KMG-II): from individual species to whole genera.</title>
        <authorList>
            <person name="Goeker M."/>
        </authorList>
    </citation>
    <scope>NUCLEOTIDE SEQUENCE [LARGE SCALE GENOMIC DNA]</scope>
    <source>
        <strain evidence="2 3">DSM 14825</strain>
    </source>
</reference>
<dbReference type="GO" id="GO:0005524">
    <property type="term" value="F:ATP binding"/>
    <property type="evidence" value="ECO:0007669"/>
    <property type="project" value="UniProtKB-KW"/>
</dbReference>
<dbReference type="InterPro" id="IPR005074">
    <property type="entry name" value="Peptidase_C39"/>
</dbReference>
<keyword evidence="2" id="KW-0067">ATP-binding</keyword>
<dbReference type="GO" id="GO:0008233">
    <property type="term" value="F:peptidase activity"/>
    <property type="evidence" value="ECO:0007669"/>
    <property type="project" value="InterPro"/>
</dbReference>
<dbReference type="PROSITE" id="PS50990">
    <property type="entry name" value="PEPTIDASE_C39"/>
    <property type="match status" value="1"/>
</dbReference>
<comment type="caution">
    <text evidence="2">The sequence shown here is derived from an EMBL/GenBank/DDBJ whole genome shotgun (WGS) entry which is preliminary data.</text>
</comment>
<name>A0A327SJS5_9SPHI</name>
<dbReference type="EMBL" id="QLLR01000015">
    <property type="protein sequence ID" value="RAJ29091.1"/>
    <property type="molecule type" value="Genomic_DNA"/>
</dbReference>
<keyword evidence="2" id="KW-0547">Nucleotide-binding</keyword>
<feature type="domain" description="Peptidase C39" evidence="1">
    <location>
        <begin position="9"/>
        <end position="128"/>
    </location>
</feature>
<evidence type="ECO:0000313" key="2">
    <source>
        <dbReference type="EMBL" id="RAJ29091.1"/>
    </source>
</evidence>
<proteinExistence type="predicted"/>
<gene>
    <name evidence="2" type="ORF">LY11_02983</name>
</gene>
<dbReference type="AlphaFoldDB" id="A0A327SJS5"/>
<accession>A0A327SJS5</accession>
<dbReference type="OrthoDB" id="9760358at2"/>
<evidence type="ECO:0000259" key="1">
    <source>
        <dbReference type="PROSITE" id="PS50990"/>
    </source>
</evidence>
<dbReference type="GO" id="GO:0006508">
    <property type="term" value="P:proteolysis"/>
    <property type="evidence" value="ECO:0007669"/>
    <property type="project" value="InterPro"/>
</dbReference>
<dbReference type="GO" id="GO:0016020">
    <property type="term" value="C:membrane"/>
    <property type="evidence" value="ECO:0007669"/>
    <property type="project" value="InterPro"/>
</dbReference>
<dbReference type="Pfam" id="PF03412">
    <property type="entry name" value="Peptidase_C39"/>
    <property type="match status" value="1"/>
</dbReference>
<dbReference type="Proteomes" id="UP000249754">
    <property type="component" value="Unassembled WGS sequence"/>
</dbReference>
<dbReference type="Gene3D" id="3.90.70.10">
    <property type="entry name" value="Cysteine proteinases"/>
    <property type="match status" value="1"/>
</dbReference>